<protein>
    <recommendedName>
        <fullName evidence="3">DUF3077 domain-containing protein</fullName>
    </recommendedName>
</protein>
<evidence type="ECO:0000313" key="1">
    <source>
        <dbReference type="EMBL" id="RMQ85011.1"/>
    </source>
</evidence>
<accession>A0A3M4Q3N6</accession>
<dbReference type="Pfam" id="PF19619">
    <property type="entry name" value="DUF6124"/>
    <property type="match status" value="1"/>
</dbReference>
<sequence>MSKIVPDPPRFTPDREVFERALRHYLQPESPHSFTVQNDLSFEDALAQLCDLLRCAAATAADTTQGLTGDQRHMAGATEHLIDMAQTLADRALECLQPKTC</sequence>
<dbReference type="AlphaFoldDB" id="A0A3M4Q3N6"/>
<name>A0A3M4Q3N6_9PSED</name>
<organism evidence="1 2">
    <name type="scientific">Pseudomonas salomonii</name>
    <dbReference type="NCBI Taxonomy" id="191391"/>
    <lineage>
        <taxon>Bacteria</taxon>
        <taxon>Pseudomonadati</taxon>
        <taxon>Pseudomonadota</taxon>
        <taxon>Gammaproteobacteria</taxon>
        <taxon>Pseudomonadales</taxon>
        <taxon>Pseudomonadaceae</taxon>
        <taxon>Pseudomonas</taxon>
    </lineage>
</organism>
<evidence type="ECO:0008006" key="3">
    <source>
        <dbReference type="Google" id="ProtNLM"/>
    </source>
</evidence>
<evidence type="ECO:0000313" key="2">
    <source>
        <dbReference type="Proteomes" id="UP000277179"/>
    </source>
</evidence>
<proteinExistence type="predicted"/>
<comment type="caution">
    <text evidence="1">The sequence shown here is derived from an EMBL/GenBank/DDBJ whole genome shotgun (WGS) entry which is preliminary data.</text>
</comment>
<dbReference type="Proteomes" id="UP000277179">
    <property type="component" value="Unassembled WGS sequence"/>
</dbReference>
<reference evidence="1 2" key="1">
    <citation type="submission" date="2018-08" db="EMBL/GenBank/DDBJ databases">
        <title>Recombination of ecologically and evolutionarily significant loci maintains genetic cohesion in the Pseudomonas syringae species complex.</title>
        <authorList>
            <person name="Dillon M."/>
            <person name="Thakur S."/>
            <person name="Almeida R.N.D."/>
            <person name="Weir B.S."/>
            <person name="Guttman D.S."/>
        </authorList>
    </citation>
    <scope>NUCLEOTIDE SEQUENCE [LARGE SCALE GENOMIC DNA]</scope>
    <source>
        <strain evidence="1 2">ICMP 11288</strain>
    </source>
</reference>
<dbReference type="RefSeq" id="WP_183144510.1">
    <property type="nucleotide sequence ID" value="NZ_RBRL01000333.1"/>
</dbReference>
<dbReference type="EMBL" id="RBRL01000333">
    <property type="protein sequence ID" value="RMQ85011.1"/>
    <property type="molecule type" value="Genomic_DNA"/>
</dbReference>
<gene>
    <name evidence="1" type="ORF">ALP97_01505</name>
</gene>